<keyword evidence="7" id="KW-1185">Reference proteome</keyword>
<dbReference type="PANTHER" id="PTHR10146:SF14">
    <property type="entry name" value="PYRIDOXAL PHOSPHATE HOMEOSTASIS PROTEIN"/>
    <property type="match status" value="1"/>
</dbReference>
<dbReference type="PANTHER" id="PTHR10146">
    <property type="entry name" value="PROLINE SYNTHETASE CO-TRANSCRIBED BACTERIAL HOMOLOG PROTEIN"/>
    <property type="match status" value="1"/>
</dbReference>
<feature type="domain" description="Alanine racemase N-terminal" evidence="5">
    <location>
        <begin position="82"/>
        <end position="307"/>
    </location>
</feature>
<comment type="similarity">
    <text evidence="2 3">Belongs to the pyridoxal phosphate-binding protein YggS/PROSC family.</text>
</comment>
<dbReference type="CDD" id="cd00635">
    <property type="entry name" value="PLPDE_III_YBL036c_like"/>
    <property type="match status" value="1"/>
</dbReference>
<feature type="region of interest" description="Disordered" evidence="4">
    <location>
        <begin position="1"/>
        <end position="63"/>
    </location>
</feature>
<protein>
    <recommendedName>
        <fullName evidence="2">Pyridoxal phosphate homeostasis protein</fullName>
        <shortName evidence="2">PLP homeostasis protein</shortName>
    </recommendedName>
</protein>
<organism evidence="6 7">
    <name type="scientific">Nocardia higoensis</name>
    <dbReference type="NCBI Taxonomy" id="228599"/>
    <lineage>
        <taxon>Bacteria</taxon>
        <taxon>Bacillati</taxon>
        <taxon>Actinomycetota</taxon>
        <taxon>Actinomycetes</taxon>
        <taxon>Mycobacteriales</taxon>
        <taxon>Nocardiaceae</taxon>
        <taxon>Nocardia</taxon>
    </lineage>
</organism>
<dbReference type="SUPFAM" id="SSF51419">
    <property type="entry name" value="PLP-binding barrel"/>
    <property type="match status" value="1"/>
</dbReference>
<dbReference type="HAMAP" id="MF_02087">
    <property type="entry name" value="PLP_homeostasis"/>
    <property type="match status" value="1"/>
</dbReference>
<dbReference type="InterPro" id="IPR001608">
    <property type="entry name" value="Ala_racemase_N"/>
</dbReference>
<accession>A0ABS0DFM7</accession>
<dbReference type="PROSITE" id="PS01211">
    <property type="entry name" value="UPF0001"/>
    <property type="match status" value="1"/>
</dbReference>
<evidence type="ECO:0000256" key="1">
    <source>
        <dbReference type="ARBA" id="ARBA00022898"/>
    </source>
</evidence>
<evidence type="ECO:0000259" key="5">
    <source>
        <dbReference type="Pfam" id="PF01168"/>
    </source>
</evidence>
<dbReference type="InterPro" id="IPR011078">
    <property type="entry name" value="PyrdxlP_homeostasis"/>
</dbReference>
<sequence length="311" mass="32666">MPGAGSDPSGQYRETARRQTGRPAEPNVISATGRAGDRVTRTGIRRSRGHDTEDEVNSVTGAAQPQTAAAAQARTAELAANLASLNARIDAACRASGRDRDSVRLLPVTKFFPASDVALLADLGLGEFGESREQEAAAKVVALRELGHEGIRWHMIGRLQRNKANAVARWAHTVHSVDSERLATALDRGARAALEADERFEPLDVLIQVSLDDDPARGGVPAHGLDALADTVAGASSLRLAGLMAVPPLGVEPDSAFARLASLHTRLRERHPGASELSAGMSGDLESAIAYGSTWVRVGTALMGARPITSG</sequence>
<reference evidence="6 7" key="1">
    <citation type="submission" date="2020-10" db="EMBL/GenBank/DDBJ databases">
        <title>Identification of Nocardia species via Next-generation sequencing and recognition of intraspecies genetic diversity.</title>
        <authorList>
            <person name="Li P."/>
            <person name="Li P."/>
            <person name="Lu B."/>
        </authorList>
    </citation>
    <scope>NUCLEOTIDE SEQUENCE [LARGE SCALE GENOMIC DNA]</scope>
    <source>
        <strain evidence="6 7">BJ06-0143</strain>
    </source>
</reference>
<name>A0ABS0DFM7_9NOCA</name>
<dbReference type="NCBIfam" id="TIGR00044">
    <property type="entry name" value="YggS family pyridoxal phosphate-dependent enzyme"/>
    <property type="match status" value="1"/>
</dbReference>
<dbReference type="Pfam" id="PF01168">
    <property type="entry name" value="Ala_racemase_N"/>
    <property type="match status" value="1"/>
</dbReference>
<dbReference type="InterPro" id="IPR029066">
    <property type="entry name" value="PLP-binding_barrel"/>
</dbReference>
<proteinExistence type="inferred from homology"/>
<evidence type="ECO:0000256" key="3">
    <source>
        <dbReference type="RuleBase" id="RU004514"/>
    </source>
</evidence>
<dbReference type="EMBL" id="JADLQN010000004">
    <property type="protein sequence ID" value="MBF6357270.1"/>
    <property type="molecule type" value="Genomic_DNA"/>
</dbReference>
<feature type="modified residue" description="N6-(pyridoxal phosphate)lysine" evidence="2">
    <location>
        <position position="110"/>
    </location>
</feature>
<evidence type="ECO:0000313" key="7">
    <source>
        <dbReference type="Proteomes" id="UP000707731"/>
    </source>
</evidence>
<comment type="function">
    <text evidence="2">Pyridoxal 5'-phosphate (PLP)-binding protein, which is involved in PLP homeostasis.</text>
</comment>
<keyword evidence="1 2" id="KW-0663">Pyridoxal phosphate</keyword>
<comment type="caution">
    <text evidence="6">The sequence shown here is derived from an EMBL/GenBank/DDBJ whole genome shotgun (WGS) entry which is preliminary data.</text>
</comment>
<gene>
    <name evidence="6" type="ORF">IU449_22445</name>
</gene>
<evidence type="ECO:0000313" key="6">
    <source>
        <dbReference type="EMBL" id="MBF6357270.1"/>
    </source>
</evidence>
<evidence type="ECO:0000256" key="2">
    <source>
        <dbReference type="HAMAP-Rule" id="MF_02087"/>
    </source>
</evidence>
<dbReference type="Gene3D" id="3.20.20.10">
    <property type="entry name" value="Alanine racemase"/>
    <property type="match status" value="1"/>
</dbReference>
<dbReference type="Proteomes" id="UP000707731">
    <property type="component" value="Unassembled WGS sequence"/>
</dbReference>
<evidence type="ECO:0000256" key="4">
    <source>
        <dbReference type="SAM" id="MobiDB-lite"/>
    </source>
</evidence>